<feature type="domain" description="RRM" evidence="5">
    <location>
        <begin position="7"/>
        <end position="84"/>
    </location>
</feature>
<dbReference type="Proteomes" id="UP001604336">
    <property type="component" value="Unassembled WGS sequence"/>
</dbReference>
<evidence type="ECO:0000256" key="4">
    <source>
        <dbReference type="SAM" id="MobiDB-lite"/>
    </source>
</evidence>
<sequence>MTINDDSSVYVGGLPYDATEESIRRIFDIYGAVVAVKIINDRSIGGKCYGFVTFKNPRSAMHAIKEMDGKTIDGRAVRVNEVKTRGGRSNFNRESLRRDSERGIDRDRGRDRERDQGYDKYRYRDGHRERSQDSDPDRERGYDRVHGHDRARDQYVDGDRFHEHNRQMADLEQELERKHDQDWERDRDHNIEELRNNSYHNMGDEDNYQQLQLQNGSSNDGHGHRELSLESYGDDHNQVENKLAISSQKLEGLLKEISQMEELAAEKVEVISKLRDKSQKLGDSLLAAKKTTLYRRLQLTKLHQCYRQVRDYDDRLKTSEQEFQLLVDSTMMDLEHGDGFGGSIDPIDLEDVQEDADTQTTIVSSTKRKVTKQKAKCLQYFELVPTGKVVDGVSEFKAQCKHCHEKFAW</sequence>
<dbReference type="PROSITE" id="PS50102">
    <property type="entry name" value="RRM"/>
    <property type="match status" value="1"/>
</dbReference>
<dbReference type="PANTHER" id="PTHR48024">
    <property type="entry name" value="GEO13361P1-RELATED"/>
    <property type="match status" value="1"/>
</dbReference>
<feature type="compositionally biased region" description="Basic and acidic residues" evidence="4">
    <location>
        <begin position="94"/>
        <end position="161"/>
    </location>
</feature>
<dbReference type="PANTHER" id="PTHR48024:SF56">
    <property type="entry name" value="HETEROGENEOUS NUCLEAR RIBONUCLEOPROTEIN A0"/>
    <property type="match status" value="1"/>
</dbReference>
<evidence type="ECO:0000313" key="6">
    <source>
        <dbReference type="EMBL" id="KAL2533108.1"/>
    </source>
</evidence>
<dbReference type="Pfam" id="PF00076">
    <property type="entry name" value="RRM_1"/>
    <property type="match status" value="1"/>
</dbReference>
<dbReference type="SUPFAM" id="SSF54928">
    <property type="entry name" value="RNA-binding domain, RBD"/>
    <property type="match status" value="1"/>
</dbReference>
<protein>
    <submittedName>
        <fullName evidence="6">RNA-binding (RRM/RBD/RNP motif) family protein</fullName>
    </submittedName>
</protein>
<evidence type="ECO:0000256" key="3">
    <source>
        <dbReference type="SAM" id="Coils"/>
    </source>
</evidence>
<keyword evidence="3" id="KW-0175">Coiled coil</keyword>
<gene>
    <name evidence="6" type="ORF">Adt_06459</name>
</gene>
<organism evidence="6 7">
    <name type="scientific">Abeliophyllum distichum</name>
    <dbReference type="NCBI Taxonomy" id="126358"/>
    <lineage>
        <taxon>Eukaryota</taxon>
        <taxon>Viridiplantae</taxon>
        <taxon>Streptophyta</taxon>
        <taxon>Embryophyta</taxon>
        <taxon>Tracheophyta</taxon>
        <taxon>Spermatophyta</taxon>
        <taxon>Magnoliopsida</taxon>
        <taxon>eudicotyledons</taxon>
        <taxon>Gunneridae</taxon>
        <taxon>Pentapetalae</taxon>
        <taxon>asterids</taxon>
        <taxon>lamiids</taxon>
        <taxon>Lamiales</taxon>
        <taxon>Oleaceae</taxon>
        <taxon>Forsythieae</taxon>
        <taxon>Abeliophyllum</taxon>
    </lineage>
</organism>
<proteinExistence type="predicted"/>
<dbReference type="SMART" id="SM00360">
    <property type="entry name" value="RRM"/>
    <property type="match status" value="1"/>
</dbReference>
<dbReference type="InterPro" id="IPR035979">
    <property type="entry name" value="RBD_domain_sf"/>
</dbReference>
<keyword evidence="1 2" id="KW-0694">RNA-binding</keyword>
<evidence type="ECO:0000313" key="7">
    <source>
        <dbReference type="Proteomes" id="UP001604336"/>
    </source>
</evidence>
<reference evidence="7" key="1">
    <citation type="submission" date="2024-07" db="EMBL/GenBank/DDBJ databases">
        <title>Two chromosome-level genome assemblies of Korean endemic species Abeliophyllum distichum and Forsythia ovata (Oleaceae).</title>
        <authorList>
            <person name="Jang H."/>
        </authorList>
    </citation>
    <scope>NUCLEOTIDE SEQUENCE [LARGE SCALE GENOMIC DNA]</scope>
</reference>
<dbReference type="EMBL" id="JBFOLK010000002">
    <property type="protein sequence ID" value="KAL2533108.1"/>
    <property type="molecule type" value="Genomic_DNA"/>
</dbReference>
<evidence type="ECO:0000256" key="2">
    <source>
        <dbReference type="PROSITE-ProRule" id="PRU00176"/>
    </source>
</evidence>
<accession>A0ABD1V8C0</accession>
<dbReference type="AlphaFoldDB" id="A0ABD1V8C0"/>
<name>A0ABD1V8C0_9LAMI</name>
<comment type="caution">
    <text evidence="6">The sequence shown here is derived from an EMBL/GenBank/DDBJ whole genome shotgun (WGS) entry which is preliminary data.</text>
</comment>
<dbReference type="Gene3D" id="3.30.70.330">
    <property type="match status" value="1"/>
</dbReference>
<keyword evidence="7" id="KW-1185">Reference proteome</keyword>
<feature type="coiled-coil region" evidence="3">
    <location>
        <begin position="236"/>
        <end position="280"/>
    </location>
</feature>
<feature type="region of interest" description="Disordered" evidence="4">
    <location>
        <begin position="85"/>
        <end position="161"/>
    </location>
</feature>
<dbReference type="InterPro" id="IPR050886">
    <property type="entry name" value="RNA-binding_reg"/>
</dbReference>
<dbReference type="InterPro" id="IPR012677">
    <property type="entry name" value="Nucleotide-bd_a/b_plait_sf"/>
</dbReference>
<dbReference type="GO" id="GO:0003723">
    <property type="term" value="F:RNA binding"/>
    <property type="evidence" value="ECO:0007669"/>
    <property type="project" value="UniProtKB-UniRule"/>
</dbReference>
<evidence type="ECO:0000256" key="1">
    <source>
        <dbReference type="ARBA" id="ARBA00022884"/>
    </source>
</evidence>
<dbReference type="CDD" id="cd00590">
    <property type="entry name" value="RRM_SF"/>
    <property type="match status" value="1"/>
</dbReference>
<evidence type="ECO:0000259" key="5">
    <source>
        <dbReference type="PROSITE" id="PS50102"/>
    </source>
</evidence>
<dbReference type="InterPro" id="IPR000504">
    <property type="entry name" value="RRM_dom"/>
</dbReference>